<evidence type="ECO:0000256" key="1">
    <source>
        <dbReference type="ARBA" id="ARBA00006395"/>
    </source>
</evidence>
<dbReference type="Pfam" id="PF21000">
    <property type="entry name" value="RMI1_N_N"/>
    <property type="match status" value="1"/>
</dbReference>
<feature type="compositionally biased region" description="Acidic residues" evidence="4">
    <location>
        <begin position="65"/>
        <end position="75"/>
    </location>
</feature>
<dbReference type="GO" id="GO:0000712">
    <property type="term" value="P:resolution of meiotic recombination intermediates"/>
    <property type="evidence" value="ECO:0007669"/>
    <property type="project" value="TreeGrafter"/>
</dbReference>
<evidence type="ECO:0000259" key="5">
    <source>
        <dbReference type="Pfam" id="PF08585"/>
    </source>
</evidence>
<dbReference type="Proteomes" id="UP001177003">
    <property type="component" value="Chromosome 4"/>
</dbReference>
<evidence type="ECO:0000259" key="6">
    <source>
        <dbReference type="Pfam" id="PF16099"/>
    </source>
</evidence>
<dbReference type="Pfam" id="PF16099">
    <property type="entry name" value="RMI1_C"/>
    <property type="match status" value="1"/>
</dbReference>
<dbReference type="EMBL" id="OX465080">
    <property type="protein sequence ID" value="CAI9280581.1"/>
    <property type="molecule type" value="Genomic_DNA"/>
</dbReference>
<sequence length="684" mass="74931">MSSRRRLRIICSSDEEDDDEEIQEVQPPPQQHDDIECETLNLQDVTLSSINSNPTNPSTSIQVEISDEDFIDAAEDLSPSPQSSPPPPPPPPPPPRPPPSNQAGYSSEYSRTSSAGTSEASGCPISKILEDLGLRLRREWLDACLRGLQTSVPGFSSFDATKKAKLCFEKFLHSDMNICGAGFLPDNVHQMHLVDLPGPFVLQVDEIVNISQPLRERYKKAPSGLKRCLKLSMTDGVQRIFGMEYQPIKDLDALSPAGLKVAISNVNVRHGLLMLVPEVFQVLGGLVEELDAARQRLVNEVNKPPRGKRTRTGVAASLATRATRAAWSTNNVDSSAPSANTVPQSATPIHVNNQGTTTPSVNGRVGSNSSVPVHREHVSVSSNNQNATPMQVDDQGTTTRPSVNGNMSSSSSVHREFVFRASNNHTSQNDATTPIQVDNQGTTTRAPFNGGVSSNSSIPVPLDREYVSGSSNTNVSPIQVDDEEGTTPPSSEHVDFSNEREAQEIERETHSPTYACGINTENPFTYMATLSRKWDESKHNASHVQGKIKCFLTGVKGFQFKESSTYKLQVYIDDGSLISEILIDHNVVQKKIGYSPEEVNAALSSRDSSRVHDMKNKMKQFQVFLVNFEGTMVVRINEACGLPVAIEMQQGCCLSDAWSLLTRLKSNSNTHQNHLRFDPIHLSP</sequence>
<comment type="similarity">
    <text evidence="1">Belongs to the RMI1 family.</text>
</comment>
<dbReference type="PANTHER" id="PTHR14790">
    <property type="entry name" value="RECQ-MEDIATED GENOME INSTABILITY PROTEIN 1 RMI1"/>
    <property type="match status" value="1"/>
</dbReference>
<evidence type="ECO:0000313" key="9">
    <source>
        <dbReference type="Proteomes" id="UP001177003"/>
    </source>
</evidence>
<dbReference type="InterPro" id="IPR042470">
    <property type="entry name" value="RMI1_N_C_sf"/>
</dbReference>
<proteinExistence type="inferred from homology"/>
<evidence type="ECO:0000256" key="2">
    <source>
        <dbReference type="ARBA" id="ARBA00018987"/>
    </source>
</evidence>
<feature type="region of interest" description="Disordered" evidence="4">
    <location>
        <begin position="326"/>
        <end position="496"/>
    </location>
</feature>
<organism evidence="8 9">
    <name type="scientific">Lactuca saligna</name>
    <name type="common">Willowleaf lettuce</name>
    <dbReference type="NCBI Taxonomy" id="75948"/>
    <lineage>
        <taxon>Eukaryota</taxon>
        <taxon>Viridiplantae</taxon>
        <taxon>Streptophyta</taxon>
        <taxon>Embryophyta</taxon>
        <taxon>Tracheophyta</taxon>
        <taxon>Spermatophyta</taxon>
        <taxon>Magnoliopsida</taxon>
        <taxon>eudicotyledons</taxon>
        <taxon>Gunneridae</taxon>
        <taxon>Pentapetalae</taxon>
        <taxon>asterids</taxon>
        <taxon>campanulids</taxon>
        <taxon>Asterales</taxon>
        <taxon>Asteraceae</taxon>
        <taxon>Cichorioideae</taxon>
        <taxon>Cichorieae</taxon>
        <taxon>Lactucinae</taxon>
        <taxon>Lactuca</taxon>
    </lineage>
</organism>
<feature type="domain" description="RecQ-mediated genome instability protein 1 C-terminal OB-fold" evidence="6">
    <location>
        <begin position="521"/>
        <end position="664"/>
    </location>
</feature>
<feature type="compositionally biased region" description="Acidic residues" evidence="4">
    <location>
        <begin position="13"/>
        <end position="23"/>
    </location>
</feature>
<dbReference type="FunFam" id="2.40.50.770:FF:000004">
    <property type="entry name" value="RecQ-mediated instability protein (DUF1767)"/>
    <property type="match status" value="1"/>
</dbReference>
<dbReference type="PANTHER" id="PTHR14790:SF15">
    <property type="entry name" value="RECQ-MEDIATED GENOME INSTABILITY PROTEIN 1"/>
    <property type="match status" value="1"/>
</dbReference>
<dbReference type="Pfam" id="PF08585">
    <property type="entry name" value="RMI1_N_C"/>
    <property type="match status" value="1"/>
</dbReference>
<dbReference type="AlphaFoldDB" id="A0AA35YUN0"/>
<feature type="region of interest" description="Disordered" evidence="4">
    <location>
        <begin position="46"/>
        <end position="122"/>
    </location>
</feature>
<dbReference type="GO" id="GO:0031422">
    <property type="term" value="C:RecQ family helicase-topoisomerase III complex"/>
    <property type="evidence" value="ECO:0007669"/>
    <property type="project" value="TreeGrafter"/>
</dbReference>
<feature type="compositionally biased region" description="Polar residues" evidence="4">
    <location>
        <begin position="101"/>
        <end position="120"/>
    </location>
</feature>
<feature type="compositionally biased region" description="Polar residues" evidence="4">
    <location>
        <begin position="330"/>
        <end position="358"/>
    </location>
</feature>
<dbReference type="Gene3D" id="2.40.50.770">
    <property type="entry name" value="RecQ-mediated genome instability protein Rmi1, C-terminal domain"/>
    <property type="match status" value="1"/>
</dbReference>
<keyword evidence="9" id="KW-1185">Reference proteome</keyword>
<feature type="compositionally biased region" description="Low complexity" evidence="4">
    <location>
        <begin position="359"/>
        <end position="372"/>
    </location>
</feature>
<dbReference type="InterPro" id="IPR013894">
    <property type="entry name" value="RMI1_OB"/>
</dbReference>
<dbReference type="SUPFAM" id="SSF101447">
    <property type="entry name" value="Formin homology 2 domain (FH2 domain)"/>
    <property type="match status" value="1"/>
</dbReference>
<reference evidence="8" key="1">
    <citation type="submission" date="2023-04" db="EMBL/GenBank/DDBJ databases">
        <authorList>
            <person name="Vijverberg K."/>
            <person name="Xiong W."/>
            <person name="Schranz E."/>
        </authorList>
    </citation>
    <scope>NUCLEOTIDE SEQUENCE</scope>
</reference>
<gene>
    <name evidence="8" type="ORF">LSALG_LOCUS20321</name>
</gene>
<dbReference type="InterPro" id="IPR049363">
    <property type="entry name" value="RMI1_N"/>
</dbReference>
<evidence type="ECO:0000256" key="4">
    <source>
        <dbReference type="SAM" id="MobiDB-lite"/>
    </source>
</evidence>
<protein>
    <recommendedName>
        <fullName evidence="2">RecQ-mediated genome instability protein 1</fullName>
    </recommendedName>
    <alternativeName>
        <fullName evidence="3">BLM-associated protein of 75 kDa homolog</fullName>
    </alternativeName>
</protein>
<feature type="region of interest" description="Disordered" evidence="4">
    <location>
        <begin position="1"/>
        <end position="34"/>
    </location>
</feature>
<dbReference type="GO" id="GO:0000724">
    <property type="term" value="P:double-strand break repair via homologous recombination"/>
    <property type="evidence" value="ECO:0007669"/>
    <property type="project" value="TreeGrafter"/>
</dbReference>
<dbReference type="GO" id="GO:0016604">
    <property type="term" value="C:nuclear body"/>
    <property type="evidence" value="ECO:0007669"/>
    <property type="project" value="TreeGrafter"/>
</dbReference>
<accession>A0AA35YUN0</accession>
<feature type="domain" description="RMI1 N-terminal" evidence="7">
    <location>
        <begin position="133"/>
        <end position="177"/>
    </location>
</feature>
<evidence type="ECO:0000259" key="7">
    <source>
        <dbReference type="Pfam" id="PF21000"/>
    </source>
</evidence>
<dbReference type="GO" id="GO:0000166">
    <property type="term" value="F:nucleotide binding"/>
    <property type="evidence" value="ECO:0007669"/>
    <property type="project" value="InterPro"/>
</dbReference>
<feature type="domain" description="RecQ mediated genome instability protein 1 OB-fold" evidence="5">
    <location>
        <begin position="184"/>
        <end position="295"/>
    </location>
</feature>
<feature type="compositionally biased region" description="Pro residues" evidence="4">
    <location>
        <begin position="82"/>
        <end position="100"/>
    </location>
</feature>
<feature type="compositionally biased region" description="Polar residues" evidence="4">
    <location>
        <begin position="379"/>
        <end position="407"/>
    </location>
</feature>
<feature type="compositionally biased region" description="Low complexity" evidence="4">
    <location>
        <begin position="48"/>
        <end position="61"/>
    </location>
</feature>
<feature type="compositionally biased region" description="Polar residues" evidence="4">
    <location>
        <begin position="468"/>
        <end position="477"/>
    </location>
</feature>
<name>A0AA35YUN0_LACSI</name>
<dbReference type="InterPro" id="IPR032199">
    <property type="entry name" value="RMI1_C"/>
</dbReference>
<evidence type="ECO:0000313" key="8">
    <source>
        <dbReference type="EMBL" id="CAI9280581.1"/>
    </source>
</evidence>
<evidence type="ECO:0000256" key="3">
    <source>
        <dbReference type="ARBA" id="ARBA00077519"/>
    </source>
</evidence>
<dbReference type="SMART" id="SM01161">
    <property type="entry name" value="DUF1767"/>
    <property type="match status" value="1"/>
</dbReference>
<feature type="compositionally biased region" description="Polar residues" evidence="4">
    <location>
        <begin position="421"/>
        <end position="458"/>
    </location>
</feature>